<dbReference type="EMBL" id="BDCX01000015">
    <property type="protein sequence ID" value="GAT69989.1"/>
    <property type="molecule type" value="Genomic_DNA"/>
</dbReference>
<dbReference type="AlphaFoldDB" id="A0A171DM38"/>
<dbReference type="OrthoDB" id="9814791at2"/>
<keyword evidence="3" id="KW-1185">Reference proteome</keyword>
<protein>
    <submittedName>
        <fullName evidence="2">Uncharacterized protein</fullName>
    </submittedName>
</protein>
<evidence type="ECO:0000256" key="1">
    <source>
        <dbReference type="SAM" id="MobiDB-lite"/>
    </source>
</evidence>
<dbReference type="RefSeq" id="WP_068901817.1">
    <property type="nucleotide sequence ID" value="NZ_BDCX01000015.1"/>
</dbReference>
<sequence>MNDFDFSVGTWDVANRRLLKRGVGSDGWEEFPGRSVAHGFAGPDRGVRGAAVGRAPGRFRQGTRRT</sequence>
<reference evidence="3" key="2">
    <citation type="submission" date="2016-04" db="EMBL/GenBank/DDBJ databases">
        <title>Planomonospora sphaerica JCM9374 whole genome shotgun sequence.</title>
        <authorList>
            <person name="Suzuki T."/>
            <person name="Dohra H."/>
            <person name="Kodani S."/>
        </authorList>
    </citation>
    <scope>NUCLEOTIDE SEQUENCE [LARGE SCALE GENOMIC DNA]</scope>
    <source>
        <strain evidence="3">JCM 9374</strain>
    </source>
</reference>
<evidence type="ECO:0000313" key="3">
    <source>
        <dbReference type="Proteomes" id="UP000077701"/>
    </source>
</evidence>
<comment type="caution">
    <text evidence="2">The sequence shown here is derived from an EMBL/GenBank/DDBJ whole genome shotgun (WGS) entry which is preliminary data.</text>
</comment>
<reference evidence="2 3" key="1">
    <citation type="journal article" date="2016" name="Genome Announc.">
        <title>Draft Genome Sequence of Planomonospora sphaerica JCM9374, a Rare Actinomycete.</title>
        <authorList>
            <person name="Dohra H."/>
            <person name="Suzuki T."/>
            <person name="Inoue Y."/>
            <person name="Kodani S."/>
        </authorList>
    </citation>
    <scope>NUCLEOTIDE SEQUENCE [LARGE SCALE GENOMIC DNA]</scope>
    <source>
        <strain evidence="2 3">JCM 9374</strain>
    </source>
</reference>
<dbReference type="STRING" id="161355.PS9374_05669"/>
<organism evidence="2 3">
    <name type="scientific">Planomonospora sphaerica</name>
    <dbReference type="NCBI Taxonomy" id="161355"/>
    <lineage>
        <taxon>Bacteria</taxon>
        <taxon>Bacillati</taxon>
        <taxon>Actinomycetota</taxon>
        <taxon>Actinomycetes</taxon>
        <taxon>Streptosporangiales</taxon>
        <taxon>Streptosporangiaceae</taxon>
        <taxon>Planomonospora</taxon>
    </lineage>
</organism>
<gene>
    <name evidence="2" type="ORF">PS9374_05669</name>
</gene>
<name>A0A171DM38_9ACTN</name>
<proteinExistence type="predicted"/>
<feature type="compositionally biased region" description="Low complexity" evidence="1">
    <location>
        <begin position="42"/>
        <end position="58"/>
    </location>
</feature>
<evidence type="ECO:0000313" key="2">
    <source>
        <dbReference type="EMBL" id="GAT69989.1"/>
    </source>
</evidence>
<feature type="region of interest" description="Disordered" evidence="1">
    <location>
        <begin position="42"/>
        <end position="66"/>
    </location>
</feature>
<accession>A0A171DM38</accession>
<dbReference type="Proteomes" id="UP000077701">
    <property type="component" value="Unassembled WGS sequence"/>
</dbReference>